<evidence type="ECO:0000256" key="18">
    <source>
        <dbReference type="ARBA" id="ARBA00023228"/>
    </source>
</evidence>
<keyword evidence="17" id="KW-0325">Glycoprotein</keyword>
<evidence type="ECO:0000256" key="4">
    <source>
        <dbReference type="ARBA" id="ARBA00004613"/>
    </source>
</evidence>
<evidence type="ECO:0000256" key="10">
    <source>
        <dbReference type="ARBA" id="ARBA00022729"/>
    </source>
</evidence>
<evidence type="ECO:0000256" key="21">
    <source>
        <dbReference type="SAM" id="SignalP"/>
    </source>
</evidence>
<keyword evidence="14" id="KW-0333">Golgi apparatus</keyword>
<evidence type="ECO:0000256" key="9">
    <source>
        <dbReference type="ARBA" id="ARBA00022723"/>
    </source>
</evidence>
<evidence type="ECO:0000256" key="16">
    <source>
        <dbReference type="ARBA" id="ARBA00023145"/>
    </source>
</evidence>
<evidence type="ECO:0000256" key="12">
    <source>
        <dbReference type="ARBA" id="ARBA00022824"/>
    </source>
</evidence>
<dbReference type="Pfam" id="PF04389">
    <property type="entry name" value="Peptidase_M28"/>
    <property type="match status" value="1"/>
</dbReference>
<dbReference type="SUPFAM" id="SSF52025">
    <property type="entry name" value="PA domain"/>
    <property type="match status" value="1"/>
</dbReference>
<dbReference type="RefSeq" id="WP_172661554.1">
    <property type="nucleotide sequence ID" value="NZ_CBFGNQ010000007.1"/>
</dbReference>
<evidence type="ECO:0000256" key="15">
    <source>
        <dbReference type="ARBA" id="ARBA00023049"/>
    </source>
</evidence>
<keyword evidence="13" id="KW-0862">Zinc</keyword>
<feature type="signal peptide" evidence="21">
    <location>
        <begin position="1"/>
        <end position="18"/>
    </location>
</feature>
<keyword evidence="15" id="KW-0482">Metalloprotease</keyword>
<protein>
    <recommendedName>
        <fullName evidence="5">Carboxypeptidase Q</fullName>
    </recommendedName>
    <alternativeName>
        <fullName evidence="20">Plasma glutamate carboxypeptidase</fullName>
    </alternativeName>
</protein>
<evidence type="ECO:0000313" key="24">
    <source>
        <dbReference type="EMBL" id="MEJ2904453.1"/>
    </source>
</evidence>
<dbReference type="SUPFAM" id="SSF53187">
    <property type="entry name" value="Zn-dependent exopeptidases"/>
    <property type="match status" value="1"/>
</dbReference>
<evidence type="ECO:0000259" key="22">
    <source>
        <dbReference type="Pfam" id="PF02225"/>
    </source>
</evidence>
<gene>
    <name evidence="24" type="ORF">WAE58_18570</name>
</gene>
<sequence length="481" mass="52387">MRISLFLLVFCAFIKVQAQDDFGSAFDKINKEVQSGSKAYINLKNATESIGHRLTGSANGAKAEEYAYKLLKSYGYDVKFQGFEVESWSRLTNETKVGDSADSLITITSVTLAHSPVKANVKAELVDLGNGLEEDYKQDSGKVKGKIALVFLGVLPGSPEGTPSLHRSEKTAIATKYGAAGIIIINGVKGGVLLTGTASVTGKLIPIPAVCIGFENGMRIKEKLKNQKQFASIDMTNFSGIIKARNVIATLKGTDTLGEKIVVGGHLDSWDLATGAIDNGIGSFAVIDMARTYKALKLENKRTIEFVLFMGEEQGLLGSKAYVEAARHLNTLDQVKFMLNYDMTNNPKGFATSRVEMKDLFSSWGSQITKIDTGFKNLFYSGAWLHSDHQPFMLQGIPIGGGTGGELPNNSGPFYHSDGDVFKLVDEQQLKNTVRFSAMLVYGLANTPALPVKKQTDDELKGFLKQNNLEVPLKIAGEWRW</sequence>
<keyword evidence="7" id="KW-0121">Carboxypeptidase</keyword>
<evidence type="ECO:0000256" key="6">
    <source>
        <dbReference type="ARBA" id="ARBA00022525"/>
    </source>
</evidence>
<dbReference type="PANTHER" id="PTHR12053:SF3">
    <property type="entry name" value="CARBOXYPEPTIDASE Q"/>
    <property type="match status" value="1"/>
</dbReference>
<evidence type="ECO:0000256" key="20">
    <source>
        <dbReference type="ARBA" id="ARBA00033328"/>
    </source>
</evidence>
<dbReference type="EMBL" id="JBBEUB010000006">
    <property type="protein sequence ID" value="MEJ2904453.1"/>
    <property type="molecule type" value="Genomic_DNA"/>
</dbReference>
<dbReference type="Pfam" id="PF02225">
    <property type="entry name" value="PA"/>
    <property type="match status" value="1"/>
</dbReference>
<evidence type="ECO:0000256" key="2">
    <source>
        <dbReference type="ARBA" id="ARBA00004371"/>
    </source>
</evidence>
<dbReference type="Gene3D" id="3.50.30.30">
    <property type="match status" value="1"/>
</dbReference>
<keyword evidence="9" id="KW-0479">Metal-binding</keyword>
<evidence type="ECO:0000256" key="8">
    <source>
        <dbReference type="ARBA" id="ARBA00022670"/>
    </source>
</evidence>
<dbReference type="InterPro" id="IPR003137">
    <property type="entry name" value="PA_domain"/>
</dbReference>
<dbReference type="InterPro" id="IPR007484">
    <property type="entry name" value="Peptidase_M28"/>
</dbReference>
<keyword evidence="10 21" id="KW-0732">Signal</keyword>
<evidence type="ECO:0000256" key="19">
    <source>
        <dbReference type="ARBA" id="ARBA00025833"/>
    </source>
</evidence>
<keyword evidence="11" id="KW-0378">Hydrolase</keyword>
<feature type="chain" id="PRO_5047496278" description="Carboxypeptidase Q" evidence="21">
    <location>
        <begin position="19"/>
        <end position="481"/>
    </location>
</feature>
<dbReference type="InterPro" id="IPR046450">
    <property type="entry name" value="PA_dom_sf"/>
</dbReference>
<feature type="domain" description="Peptidase M28" evidence="23">
    <location>
        <begin position="246"/>
        <end position="439"/>
    </location>
</feature>
<evidence type="ECO:0000313" key="25">
    <source>
        <dbReference type="Proteomes" id="UP001378956"/>
    </source>
</evidence>
<keyword evidence="12" id="KW-0256">Endoplasmic reticulum</keyword>
<keyword evidence="8" id="KW-0645">Protease</keyword>
<keyword evidence="25" id="KW-1185">Reference proteome</keyword>
<keyword evidence="6" id="KW-0964">Secreted</keyword>
<comment type="caution">
    <text evidence="24">The sequence shown here is derived from an EMBL/GenBank/DDBJ whole genome shotgun (WGS) entry which is preliminary data.</text>
</comment>
<evidence type="ECO:0000256" key="3">
    <source>
        <dbReference type="ARBA" id="ARBA00004555"/>
    </source>
</evidence>
<evidence type="ECO:0000256" key="17">
    <source>
        <dbReference type="ARBA" id="ARBA00023180"/>
    </source>
</evidence>
<evidence type="ECO:0000256" key="14">
    <source>
        <dbReference type="ARBA" id="ARBA00023034"/>
    </source>
</evidence>
<evidence type="ECO:0000256" key="7">
    <source>
        <dbReference type="ARBA" id="ARBA00022645"/>
    </source>
</evidence>
<feature type="domain" description="PA" evidence="22">
    <location>
        <begin position="121"/>
        <end position="220"/>
    </location>
</feature>
<evidence type="ECO:0000259" key="23">
    <source>
        <dbReference type="Pfam" id="PF04389"/>
    </source>
</evidence>
<evidence type="ECO:0000256" key="13">
    <source>
        <dbReference type="ARBA" id="ARBA00022833"/>
    </source>
</evidence>
<evidence type="ECO:0000256" key="5">
    <source>
        <dbReference type="ARBA" id="ARBA00014116"/>
    </source>
</evidence>
<accession>A0ABU8NQB3</accession>
<name>A0ABU8NQB3_9SPHI</name>
<dbReference type="PANTHER" id="PTHR12053">
    <property type="entry name" value="PROTEASE FAMILY M28 PLASMA GLUTAMATE CARBOXYPEPTIDASE-RELATED"/>
    <property type="match status" value="1"/>
</dbReference>
<keyword evidence="16" id="KW-0865">Zymogen</keyword>
<keyword evidence="18" id="KW-0458">Lysosome</keyword>
<reference evidence="24 25" key="1">
    <citation type="submission" date="2024-03" db="EMBL/GenBank/DDBJ databases">
        <title>Sequence of Lycoming College Course Isolates.</title>
        <authorList>
            <person name="Plotts O."/>
            <person name="Newman J."/>
        </authorList>
    </citation>
    <scope>NUCLEOTIDE SEQUENCE [LARGE SCALE GENOMIC DNA]</scope>
    <source>
        <strain evidence="24 25">CJB-3</strain>
    </source>
</reference>
<comment type="subcellular location">
    <subcellularLocation>
        <location evidence="1">Endoplasmic reticulum</location>
    </subcellularLocation>
    <subcellularLocation>
        <location evidence="3">Golgi apparatus</location>
    </subcellularLocation>
    <subcellularLocation>
        <location evidence="2">Lysosome</location>
    </subcellularLocation>
    <subcellularLocation>
        <location evidence="4">Secreted</location>
    </subcellularLocation>
</comment>
<dbReference type="Gene3D" id="3.40.630.10">
    <property type="entry name" value="Zn peptidases"/>
    <property type="match status" value="1"/>
</dbReference>
<dbReference type="InterPro" id="IPR039866">
    <property type="entry name" value="CPQ"/>
</dbReference>
<proteinExistence type="predicted"/>
<comment type="subunit">
    <text evidence="19">Homodimer. The monomeric form is inactive while the homodimer is active.</text>
</comment>
<evidence type="ECO:0000256" key="1">
    <source>
        <dbReference type="ARBA" id="ARBA00004240"/>
    </source>
</evidence>
<dbReference type="Proteomes" id="UP001378956">
    <property type="component" value="Unassembled WGS sequence"/>
</dbReference>
<organism evidence="24 25">
    <name type="scientific">Pedobacter panaciterrae</name>
    <dbReference type="NCBI Taxonomy" id="363849"/>
    <lineage>
        <taxon>Bacteria</taxon>
        <taxon>Pseudomonadati</taxon>
        <taxon>Bacteroidota</taxon>
        <taxon>Sphingobacteriia</taxon>
        <taxon>Sphingobacteriales</taxon>
        <taxon>Sphingobacteriaceae</taxon>
        <taxon>Pedobacter</taxon>
    </lineage>
</organism>
<evidence type="ECO:0000256" key="11">
    <source>
        <dbReference type="ARBA" id="ARBA00022801"/>
    </source>
</evidence>